<dbReference type="OrthoDB" id="5045240at2759"/>
<dbReference type="EMBL" id="JAGMUV010000015">
    <property type="protein sequence ID" value="KAH7133943.1"/>
    <property type="molecule type" value="Genomic_DNA"/>
</dbReference>
<feature type="region of interest" description="Disordered" evidence="1">
    <location>
        <begin position="105"/>
        <end position="127"/>
    </location>
</feature>
<evidence type="ECO:0000313" key="3">
    <source>
        <dbReference type="EMBL" id="KAH7133943.1"/>
    </source>
</evidence>
<dbReference type="InterPro" id="IPR056444">
    <property type="entry name" value="Zn_ribbon_GRF_2"/>
</dbReference>
<reference evidence="3" key="1">
    <citation type="journal article" date="2021" name="Nat. Commun.">
        <title>Genetic determinants of endophytism in the Arabidopsis root mycobiome.</title>
        <authorList>
            <person name="Mesny F."/>
            <person name="Miyauchi S."/>
            <person name="Thiergart T."/>
            <person name="Pickel B."/>
            <person name="Atanasova L."/>
            <person name="Karlsson M."/>
            <person name="Huettel B."/>
            <person name="Barry K.W."/>
            <person name="Haridas S."/>
            <person name="Chen C."/>
            <person name="Bauer D."/>
            <person name="Andreopoulos W."/>
            <person name="Pangilinan J."/>
            <person name="LaButti K."/>
            <person name="Riley R."/>
            <person name="Lipzen A."/>
            <person name="Clum A."/>
            <person name="Drula E."/>
            <person name="Henrissat B."/>
            <person name="Kohler A."/>
            <person name="Grigoriev I.V."/>
            <person name="Martin F.M."/>
            <person name="Hacquard S."/>
        </authorList>
    </citation>
    <scope>NUCLEOTIDE SEQUENCE</scope>
    <source>
        <strain evidence="3">MPI-CAGE-AT-0147</strain>
    </source>
</reference>
<evidence type="ECO:0000259" key="2">
    <source>
        <dbReference type="Pfam" id="PF23549"/>
    </source>
</evidence>
<name>A0A9P9EAJ4_9HYPO</name>
<dbReference type="Pfam" id="PF23549">
    <property type="entry name" value="Zn_ribbon_GRF_2"/>
    <property type="match status" value="1"/>
</dbReference>
<feature type="compositionally biased region" description="Polar residues" evidence="1">
    <location>
        <begin position="108"/>
        <end position="123"/>
    </location>
</feature>
<protein>
    <recommendedName>
        <fullName evidence="2">GRF-like zinc ribbon domain-containing protein</fullName>
    </recommendedName>
</protein>
<accession>A0A9P9EAJ4</accession>
<comment type="caution">
    <text evidence="3">The sequence shown here is derived from an EMBL/GenBank/DDBJ whole genome shotgun (WGS) entry which is preliminary data.</text>
</comment>
<keyword evidence="4" id="KW-1185">Reference proteome</keyword>
<proteinExistence type="predicted"/>
<dbReference type="AlphaFoldDB" id="A0A9P9EAJ4"/>
<dbReference type="Proteomes" id="UP000738349">
    <property type="component" value="Unassembled WGS sequence"/>
</dbReference>
<evidence type="ECO:0000256" key="1">
    <source>
        <dbReference type="SAM" id="MobiDB-lite"/>
    </source>
</evidence>
<evidence type="ECO:0000313" key="4">
    <source>
        <dbReference type="Proteomes" id="UP000738349"/>
    </source>
</evidence>
<organism evidence="3 4">
    <name type="scientific">Dactylonectria macrodidyma</name>
    <dbReference type="NCBI Taxonomy" id="307937"/>
    <lineage>
        <taxon>Eukaryota</taxon>
        <taxon>Fungi</taxon>
        <taxon>Dikarya</taxon>
        <taxon>Ascomycota</taxon>
        <taxon>Pezizomycotina</taxon>
        <taxon>Sordariomycetes</taxon>
        <taxon>Hypocreomycetidae</taxon>
        <taxon>Hypocreales</taxon>
        <taxon>Nectriaceae</taxon>
        <taxon>Dactylonectria</taxon>
    </lineage>
</organism>
<sequence>MASRFPLATSPTCPYCKGVASRGIVGWSNRNGNANRYYYYCQSNHKRCFITWDDARDTPASNPQCWCGFPSRQNRKNGPEPTAWYACSSGECSFREQIEVKNSAVELESTTPVQNSSESSTSDGGKCTMTETVVEANWGPGRPKVLARIKMLVKSLACGRCV</sequence>
<feature type="domain" description="GRF-like zinc ribbon" evidence="2">
    <location>
        <begin position="10"/>
        <end position="56"/>
    </location>
</feature>
<gene>
    <name evidence="3" type="ORF">EDB81DRAFT_695660</name>
</gene>